<feature type="coiled-coil region" evidence="1">
    <location>
        <begin position="197"/>
        <end position="224"/>
    </location>
</feature>
<dbReference type="EMBL" id="JACGCM010002254">
    <property type="protein sequence ID" value="KAF6142533.1"/>
    <property type="molecule type" value="Genomic_DNA"/>
</dbReference>
<evidence type="ECO:0000313" key="3">
    <source>
        <dbReference type="Proteomes" id="UP000541444"/>
    </source>
</evidence>
<accession>A0A7J7LIR9</accession>
<organism evidence="2 3">
    <name type="scientific">Kingdonia uniflora</name>
    <dbReference type="NCBI Taxonomy" id="39325"/>
    <lineage>
        <taxon>Eukaryota</taxon>
        <taxon>Viridiplantae</taxon>
        <taxon>Streptophyta</taxon>
        <taxon>Embryophyta</taxon>
        <taxon>Tracheophyta</taxon>
        <taxon>Spermatophyta</taxon>
        <taxon>Magnoliopsida</taxon>
        <taxon>Ranunculales</taxon>
        <taxon>Circaeasteraceae</taxon>
        <taxon>Kingdonia</taxon>
    </lineage>
</organism>
<protein>
    <submittedName>
        <fullName evidence="2">Uncharacterized protein</fullName>
    </submittedName>
</protein>
<gene>
    <name evidence="2" type="ORF">GIB67_039497</name>
</gene>
<dbReference type="AlphaFoldDB" id="A0A7J7LIR9"/>
<keyword evidence="1" id="KW-0175">Coiled coil</keyword>
<evidence type="ECO:0000313" key="2">
    <source>
        <dbReference type="EMBL" id="KAF6142533.1"/>
    </source>
</evidence>
<comment type="caution">
    <text evidence="2">The sequence shown here is derived from an EMBL/GenBank/DDBJ whole genome shotgun (WGS) entry which is preliminary data.</text>
</comment>
<sequence>MKESFDFTILMLDELESYLQNYDDPLAQIDASQQNISTSVPYSLVSRTMNLNPLVLQTKGRAKIDHKDKRDSPHAFKEVTFFYGALACPDHVKPYYPNRVVRQFNREQGIPTKRLLTKVSNLWDAKEPRKFSPKYERVDCFSIQKWKKFILKKADRGRRASECDLLKETIEQMKGEIKLKRVVDEQCALEFTFAVRCEGKILEYKSLEKKNASLEAELRQKSGLEDCNQSLSVELNKKYKEIKSLKAINTILMEQIDMQLPPATPLVVLQLHQPVPGATLAKKYEDFFVAHEDAKKKLIAKEDFVCYLK</sequence>
<evidence type="ECO:0000256" key="1">
    <source>
        <dbReference type="SAM" id="Coils"/>
    </source>
</evidence>
<keyword evidence="3" id="KW-1185">Reference proteome</keyword>
<proteinExistence type="predicted"/>
<reference evidence="2 3" key="1">
    <citation type="journal article" date="2020" name="IScience">
        <title>Genome Sequencing of the Endangered Kingdonia uniflora (Circaeasteraceae, Ranunculales) Reveals Potential Mechanisms of Evolutionary Specialization.</title>
        <authorList>
            <person name="Sun Y."/>
            <person name="Deng T."/>
            <person name="Zhang A."/>
            <person name="Moore M.J."/>
            <person name="Landis J.B."/>
            <person name="Lin N."/>
            <person name="Zhang H."/>
            <person name="Zhang X."/>
            <person name="Huang J."/>
            <person name="Zhang X."/>
            <person name="Sun H."/>
            <person name="Wang H."/>
        </authorList>
    </citation>
    <scope>NUCLEOTIDE SEQUENCE [LARGE SCALE GENOMIC DNA]</scope>
    <source>
        <strain evidence="2">TB1705</strain>
        <tissue evidence="2">Leaf</tissue>
    </source>
</reference>
<name>A0A7J7LIR9_9MAGN</name>
<dbReference type="Proteomes" id="UP000541444">
    <property type="component" value="Unassembled WGS sequence"/>
</dbReference>